<sequence>MIVINIICSVIASLIFLFIILFFLKPSINICPFICKGKVEFDNDTIYHSFKIVNQSWFSAFDIKLELYELRKYPIPPNGAMNTRYTSIALILNTISKIPPYRPVCMRKEVIQAIRIRTSIDIEELLKDPNVSVQLEVSLRHGLTGLTKVFKVDYCDISEVKKGKFTYGTKFDYIKCK</sequence>
<keyword evidence="3" id="KW-1185">Reference proteome</keyword>
<evidence type="ECO:0000256" key="1">
    <source>
        <dbReference type="SAM" id="Phobius"/>
    </source>
</evidence>
<keyword evidence="1" id="KW-0472">Membrane</keyword>
<keyword evidence="1" id="KW-0812">Transmembrane</keyword>
<reference evidence="2" key="1">
    <citation type="submission" date="2022-07" db="EMBL/GenBank/DDBJ databases">
        <title>Isolation, identification, and degradation of a PFOSA degrading strain from sewage treatment plant.</title>
        <authorList>
            <person name="Zhang L."/>
            <person name="Huo Y."/>
        </authorList>
    </citation>
    <scope>NUCLEOTIDE SEQUENCE</scope>
    <source>
        <strain evidence="2">C1</strain>
    </source>
</reference>
<dbReference type="Proteomes" id="UP001059844">
    <property type="component" value="Chromosome"/>
</dbReference>
<accession>A0ABY5IN62</accession>
<dbReference type="RefSeq" id="WP_256549955.1">
    <property type="nucleotide sequence ID" value="NZ_CP101751.1"/>
</dbReference>
<feature type="transmembrane region" description="Helical" evidence="1">
    <location>
        <begin position="7"/>
        <end position="24"/>
    </location>
</feature>
<evidence type="ECO:0000313" key="3">
    <source>
        <dbReference type="Proteomes" id="UP001059844"/>
    </source>
</evidence>
<organism evidence="2 3">
    <name type="scientific">Flavobacterium cerinum</name>
    <dbReference type="NCBI Taxonomy" id="2502784"/>
    <lineage>
        <taxon>Bacteria</taxon>
        <taxon>Pseudomonadati</taxon>
        <taxon>Bacteroidota</taxon>
        <taxon>Flavobacteriia</taxon>
        <taxon>Flavobacteriales</taxon>
        <taxon>Flavobacteriaceae</taxon>
        <taxon>Flavobacterium</taxon>
    </lineage>
</organism>
<gene>
    <name evidence="2" type="ORF">NOX80_11620</name>
</gene>
<name>A0ABY5IN62_9FLAO</name>
<keyword evidence="1" id="KW-1133">Transmembrane helix</keyword>
<protein>
    <submittedName>
        <fullName evidence="2">Uncharacterized protein</fullName>
    </submittedName>
</protein>
<proteinExistence type="predicted"/>
<evidence type="ECO:0000313" key="2">
    <source>
        <dbReference type="EMBL" id="UUC44281.1"/>
    </source>
</evidence>
<dbReference type="EMBL" id="CP101751">
    <property type="protein sequence ID" value="UUC44281.1"/>
    <property type="molecule type" value="Genomic_DNA"/>
</dbReference>